<evidence type="ECO:0000256" key="5">
    <source>
        <dbReference type="SAM" id="Phobius"/>
    </source>
</evidence>
<gene>
    <name evidence="6" type="ordered locus">Halhy_0926</name>
</gene>
<dbReference type="KEGG" id="hhy:Halhy_0926"/>
<feature type="transmembrane region" description="Helical" evidence="5">
    <location>
        <begin position="164"/>
        <end position="184"/>
    </location>
</feature>
<keyword evidence="3 5" id="KW-1133">Transmembrane helix</keyword>
<feature type="transmembrane region" description="Helical" evidence="5">
    <location>
        <begin position="205"/>
        <end position="225"/>
    </location>
</feature>
<keyword evidence="7" id="KW-1185">Reference proteome</keyword>
<comment type="subcellular location">
    <subcellularLocation>
        <location evidence="1">Membrane</location>
        <topology evidence="1">Multi-pass membrane protein</topology>
    </subcellularLocation>
</comment>
<dbReference type="Proteomes" id="UP000008461">
    <property type="component" value="Chromosome"/>
</dbReference>
<dbReference type="AlphaFoldDB" id="F4L6E5"/>
<dbReference type="HOGENOM" id="CLU_986558_0_0_10"/>
<feature type="transmembrane region" description="Helical" evidence="5">
    <location>
        <begin position="12"/>
        <end position="28"/>
    </location>
</feature>
<proteinExistence type="predicted"/>
<dbReference type="Pfam" id="PF01040">
    <property type="entry name" value="UbiA"/>
    <property type="match status" value="1"/>
</dbReference>
<name>F4L6E5_HALH1</name>
<dbReference type="GO" id="GO:0016765">
    <property type="term" value="F:transferase activity, transferring alkyl or aryl (other than methyl) groups"/>
    <property type="evidence" value="ECO:0007669"/>
    <property type="project" value="InterPro"/>
</dbReference>
<dbReference type="STRING" id="760192.Halhy_0926"/>
<feature type="transmembrane region" description="Helical" evidence="5">
    <location>
        <begin position="35"/>
        <end position="54"/>
    </location>
</feature>
<evidence type="ECO:0000256" key="1">
    <source>
        <dbReference type="ARBA" id="ARBA00004141"/>
    </source>
</evidence>
<evidence type="ECO:0000313" key="7">
    <source>
        <dbReference type="Proteomes" id="UP000008461"/>
    </source>
</evidence>
<feature type="transmembrane region" description="Helical" evidence="5">
    <location>
        <begin position="272"/>
        <end position="288"/>
    </location>
</feature>
<evidence type="ECO:0000256" key="3">
    <source>
        <dbReference type="ARBA" id="ARBA00022989"/>
    </source>
</evidence>
<dbReference type="OrthoDB" id="665023at2"/>
<protein>
    <submittedName>
        <fullName evidence="6">UbiA prenyltransferase</fullName>
    </submittedName>
</protein>
<dbReference type="EMBL" id="CP002691">
    <property type="protein sequence ID" value="AEE48827.1"/>
    <property type="molecule type" value="Genomic_DNA"/>
</dbReference>
<dbReference type="GO" id="GO:0016020">
    <property type="term" value="C:membrane"/>
    <property type="evidence" value="ECO:0007669"/>
    <property type="project" value="UniProtKB-SubCell"/>
</dbReference>
<accession>F4L6E5</accession>
<feature type="transmembrane region" description="Helical" evidence="5">
    <location>
        <begin position="81"/>
        <end position="109"/>
    </location>
</feature>
<reference evidence="6 7" key="1">
    <citation type="journal article" date="2011" name="Stand. Genomic Sci.">
        <title>Complete genome sequence of Haliscomenobacter hydrossis type strain (O).</title>
        <authorList>
            <consortium name="US DOE Joint Genome Institute (JGI-PGF)"/>
            <person name="Daligault H."/>
            <person name="Lapidus A."/>
            <person name="Zeytun A."/>
            <person name="Nolan M."/>
            <person name="Lucas S."/>
            <person name="Del Rio T.G."/>
            <person name="Tice H."/>
            <person name="Cheng J.F."/>
            <person name="Tapia R."/>
            <person name="Han C."/>
            <person name="Goodwin L."/>
            <person name="Pitluck S."/>
            <person name="Liolios K."/>
            <person name="Pagani I."/>
            <person name="Ivanova N."/>
            <person name="Huntemann M."/>
            <person name="Mavromatis K."/>
            <person name="Mikhailova N."/>
            <person name="Pati A."/>
            <person name="Chen A."/>
            <person name="Palaniappan K."/>
            <person name="Land M."/>
            <person name="Hauser L."/>
            <person name="Brambilla E.M."/>
            <person name="Rohde M."/>
            <person name="Verbarg S."/>
            <person name="Goker M."/>
            <person name="Bristow J."/>
            <person name="Eisen J.A."/>
            <person name="Markowitz V."/>
            <person name="Hugenholtz P."/>
            <person name="Kyrpides N.C."/>
            <person name="Klenk H.P."/>
            <person name="Woyke T."/>
        </authorList>
    </citation>
    <scope>NUCLEOTIDE SEQUENCE [LARGE SCALE GENOMIC DNA]</scope>
    <source>
        <strain evidence="7">ATCC 27775 / DSM 1100 / LMG 10767 / O</strain>
    </source>
</reference>
<evidence type="ECO:0000256" key="2">
    <source>
        <dbReference type="ARBA" id="ARBA00022692"/>
    </source>
</evidence>
<evidence type="ECO:0000256" key="4">
    <source>
        <dbReference type="ARBA" id="ARBA00023136"/>
    </source>
</evidence>
<feature type="transmembrane region" description="Helical" evidence="5">
    <location>
        <begin position="231"/>
        <end position="252"/>
    </location>
</feature>
<evidence type="ECO:0000313" key="6">
    <source>
        <dbReference type="EMBL" id="AEE48827.1"/>
    </source>
</evidence>
<keyword evidence="2 5" id="KW-0812">Transmembrane</keyword>
<dbReference type="RefSeq" id="WP_013763385.1">
    <property type="nucleotide sequence ID" value="NC_015510.1"/>
</dbReference>
<dbReference type="eggNOG" id="COG1575">
    <property type="taxonomic scope" value="Bacteria"/>
</dbReference>
<keyword evidence="4 5" id="KW-0472">Membrane</keyword>
<sequence length="289" mass="33046">MMIDKDTIKLLRIPFSLLLMPIFILAWSQIRGAVSWIDVLVPFLIIHFLVYPASNGYNSYIDKDQDSIGGLEKPPMPTIRLFYVTLILDIVALLLAIWLVNMAFALCLLTCMAASRAYSARQIRLKKYPYTGFLVVVIFQGAFTYYLSYLGITKEFLELNGTNIWVLAACSFQIGGVYPLTQIYQHKQDLADGVVTISYKLGYRGTFVFSIIMFAICDLCYFLYFTNTNQIASFYIIQAFFIPIAAFFGYWFSQVVKDTRNANFKNTMRMNILAALSMNICFIVLLLKN</sequence>
<organism evidence="6 7">
    <name type="scientific">Haliscomenobacter hydrossis (strain ATCC 27775 / DSM 1100 / LMG 10767 / O)</name>
    <dbReference type="NCBI Taxonomy" id="760192"/>
    <lineage>
        <taxon>Bacteria</taxon>
        <taxon>Pseudomonadati</taxon>
        <taxon>Bacteroidota</taxon>
        <taxon>Saprospiria</taxon>
        <taxon>Saprospirales</taxon>
        <taxon>Haliscomenobacteraceae</taxon>
        <taxon>Haliscomenobacter</taxon>
    </lineage>
</organism>
<feature type="transmembrane region" description="Helical" evidence="5">
    <location>
        <begin position="130"/>
        <end position="152"/>
    </location>
</feature>
<dbReference type="InterPro" id="IPR000537">
    <property type="entry name" value="UbiA_prenyltransferase"/>
</dbReference>
<reference key="2">
    <citation type="submission" date="2011-04" db="EMBL/GenBank/DDBJ databases">
        <title>Complete sequence of chromosome of Haliscomenobacter hydrossis DSM 1100.</title>
        <authorList>
            <consortium name="US DOE Joint Genome Institute (JGI-PGF)"/>
            <person name="Lucas S."/>
            <person name="Han J."/>
            <person name="Lapidus A."/>
            <person name="Bruce D."/>
            <person name="Goodwin L."/>
            <person name="Pitluck S."/>
            <person name="Peters L."/>
            <person name="Kyrpides N."/>
            <person name="Mavromatis K."/>
            <person name="Ivanova N."/>
            <person name="Ovchinnikova G."/>
            <person name="Pagani I."/>
            <person name="Daligault H."/>
            <person name="Detter J.C."/>
            <person name="Han C."/>
            <person name="Land M."/>
            <person name="Hauser L."/>
            <person name="Markowitz V."/>
            <person name="Cheng J.-F."/>
            <person name="Hugenholtz P."/>
            <person name="Woyke T."/>
            <person name="Wu D."/>
            <person name="Verbarg S."/>
            <person name="Frueling A."/>
            <person name="Brambilla E."/>
            <person name="Klenk H.-P."/>
            <person name="Eisen J.A."/>
        </authorList>
    </citation>
    <scope>NUCLEOTIDE SEQUENCE</scope>
    <source>
        <strain>DSM 1100</strain>
    </source>
</reference>